<dbReference type="Bgee" id="ENSAMXG00000033411">
    <property type="expression patterns" value="Expressed in embryo and 5 other cell types or tissues"/>
</dbReference>
<dbReference type="Ensembl" id="ENSAMXT00000057732.1">
    <property type="protein sequence ID" value="ENSAMXP00000039361.1"/>
    <property type="gene ID" value="ENSAMXG00000033411.1"/>
</dbReference>
<comment type="subcellular location">
    <subcellularLocation>
        <location evidence="1 8 9">Nucleus</location>
    </subcellularLocation>
</comment>
<dbReference type="SUPFAM" id="SSF46689">
    <property type="entry name" value="Homeodomain-like"/>
    <property type="match status" value="1"/>
</dbReference>
<evidence type="ECO:0000256" key="1">
    <source>
        <dbReference type="ARBA" id="ARBA00004123"/>
    </source>
</evidence>
<proteinExistence type="predicted"/>
<evidence type="ECO:0000313" key="13">
    <source>
        <dbReference type="Proteomes" id="UP000018467"/>
    </source>
</evidence>
<evidence type="ECO:0000256" key="8">
    <source>
        <dbReference type="PROSITE-ProRule" id="PRU00108"/>
    </source>
</evidence>
<dbReference type="InterPro" id="IPR001356">
    <property type="entry name" value="HD"/>
</dbReference>
<dbReference type="KEGG" id="amex:103047329"/>
<evidence type="ECO:0000256" key="3">
    <source>
        <dbReference type="ARBA" id="ARBA00023015"/>
    </source>
</evidence>
<feature type="region of interest" description="Disordered" evidence="10">
    <location>
        <begin position="25"/>
        <end position="45"/>
    </location>
</feature>
<dbReference type="InterPro" id="IPR009057">
    <property type="entry name" value="Homeodomain-like_sf"/>
</dbReference>
<dbReference type="FunFam" id="1.10.10.60:FF:000113">
    <property type="entry name" value="homeobox protein Hox-B1"/>
    <property type="match status" value="1"/>
</dbReference>
<dbReference type="STRING" id="7994.ENSAMXP00000039361"/>
<protein>
    <submittedName>
        <fullName evidence="12">Homeobox protein Hox-A5</fullName>
    </submittedName>
</protein>
<keyword evidence="7 8" id="KW-0539">Nucleus</keyword>
<evidence type="ECO:0000313" key="12">
    <source>
        <dbReference type="Ensembl" id="ENSAMXP00000039361.1"/>
    </source>
</evidence>
<dbReference type="InParanoid" id="A0A3B1JBX5"/>
<feature type="DNA-binding region" description="Homeobox" evidence="8">
    <location>
        <begin position="178"/>
        <end position="237"/>
    </location>
</feature>
<dbReference type="PROSITE" id="PS00027">
    <property type="entry name" value="HOMEOBOX_1"/>
    <property type="match status" value="1"/>
</dbReference>
<keyword evidence="6" id="KW-0804">Transcription</keyword>
<reference evidence="13" key="2">
    <citation type="journal article" date="2014" name="Nat. Commun.">
        <title>The cavefish genome reveals candidate genes for eye loss.</title>
        <authorList>
            <person name="McGaugh S.E."/>
            <person name="Gross J.B."/>
            <person name="Aken B."/>
            <person name="Blin M."/>
            <person name="Borowsky R."/>
            <person name="Chalopin D."/>
            <person name="Hinaux H."/>
            <person name="Jeffery W.R."/>
            <person name="Keene A."/>
            <person name="Ma L."/>
            <person name="Minx P."/>
            <person name="Murphy D."/>
            <person name="O'Quin K.E."/>
            <person name="Retaux S."/>
            <person name="Rohner N."/>
            <person name="Searle S.M."/>
            <person name="Stahl B.A."/>
            <person name="Tabin C."/>
            <person name="Volff J.N."/>
            <person name="Yoshizawa M."/>
            <person name="Warren W.C."/>
        </authorList>
    </citation>
    <scope>NUCLEOTIDE SEQUENCE [LARGE SCALE GENOMIC DNA]</scope>
    <source>
        <strain evidence="13">female</strain>
    </source>
</reference>
<organism evidence="12 13">
    <name type="scientific">Astyanax mexicanus</name>
    <name type="common">Blind cave fish</name>
    <name type="synonym">Astyanax fasciatus mexicanus</name>
    <dbReference type="NCBI Taxonomy" id="7994"/>
    <lineage>
        <taxon>Eukaryota</taxon>
        <taxon>Metazoa</taxon>
        <taxon>Chordata</taxon>
        <taxon>Craniata</taxon>
        <taxon>Vertebrata</taxon>
        <taxon>Euteleostomi</taxon>
        <taxon>Actinopterygii</taxon>
        <taxon>Neopterygii</taxon>
        <taxon>Teleostei</taxon>
        <taxon>Ostariophysi</taxon>
        <taxon>Characiformes</taxon>
        <taxon>Characoidei</taxon>
        <taxon>Acestrorhamphidae</taxon>
        <taxon>Acestrorhamphinae</taxon>
        <taxon>Astyanax</taxon>
    </lineage>
</organism>
<evidence type="ECO:0000256" key="6">
    <source>
        <dbReference type="ARBA" id="ARBA00023163"/>
    </source>
</evidence>
<evidence type="ECO:0000256" key="5">
    <source>
        <dbReference type="ARBA" id="ARBA00023155"/>
    </source>
</evidence>
<dbReference type="InterPro" id="IPR017970">
    <property type="entry name" value="Homeobox_CS"/>
</dbReference>
<keyword evidence="13" id="KW-1185">Reference proteome</keyword>
<dbReference type="GeneTree" id="ENSGT00940000157315"/>
<keyword evidence="4 8" id="KW-0238">DNA-binding</keyword>
<sequence>MQLMSSCSACYSGADLTFRAKVCGEEREAEPSPSHREPRGKAAPDTLDHVNDIHLTPGARCWVSGLGAERHWPGSELGCAAVLGFSADVKDSEAHEQFMIHTRRGCAPLCFQQHRHNGAASVACESYQSFAASQGVCLKDSAWSEDSRGVISNTFDWMRIKRKLPQSCSLPCGITRADVTARTSFTNQQLTELEKEFHFNKYISRCRRAEIAKSVCLSETQVKIWFQNRRMKQKKREKEGLMPCCSRPDSPPRAHLLLRALAPKECLYV</sequence>
<keyword evidence="5 8" id="KW-0371">Homeobox</keyword>
<accession>A0A3B1JBX5</accession>
<evidence type="ECO:0000256" key="10">
    <source>
        <dbReference type="SAM" id="MobiDB-lite"/>
    </source>
</evidence>
<keyword evidence="3" id="KW-0805">Transcription regulation</keyword>
<feature type="domain" description="Homeobox" evidence="11">
    <location>
        <begin position="176"/>
        <end position="236"/>
    </location>
</feature>
<dbReference type="PROSITE" id="PS50071">
    <property type="entry name" value="HOMEOBOX_2"/>
    <property type="match status" value="1"/>
</dbReference>
<dbReference type="RefSeq" id="XP_049341309.1">
    <property type="nucleotide sequence ID" value="XM_049485352.1"/>
</dbReference>
<dbReference type="PANTHER" id="PTHR45946">
    <property type="entry name" value="HOMEOBOX PROTEIN ROUGH-RELATED"/>
    <property type="match status" value="1"/>
</dbReference>
<name>A0A3B1JBX5_ASTMX</name>
<dbReference type="Proteomes" id="UP000018467">
    <property type="component" value="Unassembled WGS sequence"/>
</dbReference>
<dbReference type="GeneID" id="103047329"/>
<reference evidence="13" key="1">
    <citation type="submission" date="2013-03" db="EMBL/GenBank/DDBJ databases">
        <authorList>
            <person name="Jeffery W."/>
            <person name="Warren W."/>
            <person name="Wilson R.K."/>
        </authorList>
    </citation>
    <scope>NUCLEOTIDE SEQUENCE</scope>
    <source>
        <strain evidence="13">female</strain>
    </source>
</reference>
<dbReference type="InterPro" id="IPR046327">
    <property type="entry name" value="HXA1/B1/D1"/>
</dbReference>
<dbReference type="AlphaFoldDB" id="A0A3B1JBX5"/>
<reference evidence="12" key="3">
    <citation type="submission" date="2025-08" db="UniProtKB">
        <authorList>
            <consortium name="Ensembl"/>
        </authorList>
    </citation>
    <scope>IDENTIFICATION</scope>
</reference>
<evidence type="ECO:0000256" key="4">
    <source>
        <dbReference type="ARBA" id="ARBA00023125"/>
    </source>
</evidence>
<reference evidence="12" key="4">
    <citation type="submission" date="2025-09" db="UniProtKB">
        <authorList>
            <consortium name="Ensembl"/>
        </authorList>
    </citation>
    <scope>IDENTIFICATION</scope>
</reference>
<keyword evidence="2" id="KW-0217">Developmental protein</keyword>
<dbReference type="Gene3D" id="1.10.10.60">
    <property type="entry name" value="Homeodomain-like"/>
    <property type="match status" value="1"/>
</dbReference>
<evidence type="ECO:0000256" key="7">
    <source>
        <dbReference type="ARBA" id="ARBA00023242"/>
    </source>
</evidence>
<evidence type="ECO:0000256" key="2">
    <source>
        <dbReference type="ARBA" id="ARBA00022473"/>
    </source>
</evidence>
<dbReference type="GO" id="GO:0005634">
    <property type="term" value="C:nucleus"/>
    <property type="evidence" value="ECO:0007669"/>
    <property type="project" value="UniProtKB-SubCell"/>
</dbReference>
<dbReference type="CDD" id="cd00086">
    <property type="entry name" value="homeodomain"/>
    <property type="match status" value="1"/>
</dbReference>
<dbReference type="Pfam" id="PF00046">
    <property type="entry name" value="Homeodomain"/>
    <property type="match status" value="1"/>
</dbReference>
<dbReference type="PANTHER" id="PTHR45946:SF4">
    <property type="entry name" value="HOMEOBOX PROTEIN ROUGH-RELATED"/>
    <property type="match status" value="1"/>
</dbReference>
<dbReference type="InterPro" id="IPR020479">
    <property type="entry name" value="HD_metazoa"/>
</dbReference>
<dbReference type="GO" id="GO:0000978">
    <property type="term" value="F:RNA polymerase II cis-regulatory region sequence-specific DNA binding"/>
    <property type="evidence" value="ECO:0007669"/>
    <property type="project" value="TreeGrafter"/>
</dbReference>
<evidence type="ECO:0000256" key="9">
    <source>
        <dbReference type="RuleBase" id="RU000682"/>
    </source>
</evidence>
<dbReference type="SMART" id="SM00389">
    <property type="entry name" value="HOX"/>
    <property type="match status" value="1"/>
</dbReference>
<dbReference type="GO" id="GO:0000981">
    <property type="term" value="F:DNA-binding transcription factor activity, RNA polymerase II-specific"/>
    <property type="evidence" value="ECO:0007669"/>
    <property type="project" value="InterPro"/>
</dbReference>
<evidence type="ECO:0000259" key="11">
    <source>
        <dbReference type="PROSITE" id="PS50071"/>
    </source>
</evidence>
<dbReference type="PRINTS" id="PR00024">
    <property type="entry name" value="HOMEOBOX"/>
</dbReference>